<proteinExistence type="predicted"/>
<dbReference type="Proteomes" id="UP000029981">
    <property type="component" value="Chromosome 5"/>
</dbReference>
<dbReference type="AlphaFoldDB" id="A0A0A0KS02"/>
<evidence type="ECO:0000313" key="2">
    <source>
        <dbReference type="EMBL" id="KGN50476.1"/>
    </source>
</evidence>
<reference evidence="2 3" key="4">
    <citation type="journal article" date="2011" name="BMC Genomics">
        <title>RNA-Seq improves annotation of protein-coding genes in the cucumber genome.</title>
        <authorList>
            <person name="Li Z."/>
            <person name="Zhang Z."/>
            <person name="Yan P."/>
            <person name="Huang S."/>
            <person name="Fei Z."/>
            <person name="Lin K."/>
        </authorList>
    </citation>
    <scope>NUCLEOTIDE SEQUENCE [LARGE SCALE GENOMIC DNA]</scope>
    <source>
        <strain evidence="3">cv. 9930</strain>
    </source>
</reference>
<dbReference type="EMBL" id="CM002926">
    <property type="protein sequence ID" value="KGN50476.1"/>
    <property type="molecule type" value="Genomic_DNA"/>
</dbReference>
<name>A0A0A0KS02_CUCSA</name>
<accession>A0A0A0KS02</accession>
<gene>
    <name evidence="2" type="ORF">Csa_5G175980</name>
</gene>
<reference evidence="2 3" key="2">
    <citation type="journal article" date="2009" name="PLoS ONE">
        <title>An integrated genetic and cytogenetic map of the cucumber genome.</title>
        <authorList>
            <person name="Ren Y."/>
            <person name="Zhang Z."/>
            <person name="Liu J."/>
            <person name="Staub J.E."/>
            <person name="Han Y."/>
            <person name="Cheng Z."/>
            <person name="Li X."/>
            <person name="Lu J."/>
            <person name="Miao H."/>
            <person name="Kang H."/>
            <person name="Xie B."/>
            <person name="Gu X."/>
            <person name="Wang X."/>
            <person name="Du Y."/>
            <person name="Jin W."/>
            <person name="Huang S."/>
        </authorList>
    </citation>
    <scope>NUCLEOTIDE SEQUENCE [LARGE SCALE GENOMIC DNA]</scope>
    <source>
        <strain evidence="3">cv. 9930</strain>
    </source>
</reference>
<protein>
    <submittedName>
        <fullName evidence="2">Uncharacterized protein</fullName>
    </submittedName>
</protein>
<reference evidence="2 3" key="3">
    <citation type="journal article" date="2010" name="BMC Genomics">
        <title>Transcriptome sequencing and comparative analysis of cucumber flowers with different sex types.</title>
        <authorList>
            <person name="Guo S."/>
            <person name="Zheng Y."/>
            <person name="Joung J.G."/>
            <person name="Liu S."/>
            <person name="Zhang Z."/>
            <person name="Crasta O.R."/>
            <person name="Sobral B.W."/>
            <person name="Xu Y."/>
            <person name="Huang S."/>
            <person name="Fei Z."/>
        </authorList>
    </citation>
    <scope>NUCLEOTIDE SEQUENCE [LARGE SCALE GENOMIC DNA]</scope>
    <source>
        <strain evidence="3">cv. 9930</strain>
    </source>
</reference>
<feature type="region of interest" description="Disordered" evidence="1">
    <location>
        <begin position="1"/>
        <end position="24"/>
    </location>
</feature>
<dbReference type="Gramene" id="KGN50476">
    <property type="protein sequence ID" value="KGN50476"/>
    <property type="gene ID" value="Csa_5G175980"/>
</dbReference>
<sequence>MIDGSQWEYNTTRQDGPTTTAARQPYTCTACDKLTDDEKETERKRPRRQI</sequence>
<feature type="compositionally biased region" description="Polar residues" evidence="1">
    <location>
        <begin position="7"/>
        <end position="22"/>
    </location>
</feature>
<evidence type="ECO:0000256" key="1">
    <source>
        <dbReference type="SAM" id="MobiDB-lite"/>
    </source>
</evidence>
<evidence type="ECO:0000313" key="3">
    <source>
        <dbReference type="Proteomes" id="UP000029981"/>
    </source>
</evidence>
<keyword evidence="3" id="KW-1185">Reference proteome</keyword>
<organism evidence="2 3">
    <name type="scientific">Cucumis sativus</name>
    <name type="common">Cucumber</name>
    <dbReference type="NCBI Taxonomy" id="3659"/>
    <lineage>
        <taxon>Eukaryota</taxon>
        <taxon>Viridiplantae</taxon>
        <taxon>Streptophyta</taxon>
        <taxon>Embryophyta</taxon>
        <taxon>Tracheophyta</taxon>
        <taxon>Spermatophyta</taxon>
        <taxon>Magnoliopsida</taxon>
        <taxon>eudicotyledons</taxon>
        <taxon>Gunneridae</taxon>
        <taxon>Pentapetalae</taxon>
        <taxon>rosids</taxon>
        <taxon>fabids</taxon>
        <taxon>Cucurbitales</taxon>
        <taxon>Cucurbitaceae</taxon>
        <taxon>Benincaseae</taxon>
        <taxon>Cucumis</taxon>
    </lineage>
</organism>
<reference evidence="2 3" key="1">
    <citation type="journal article" date="2009" name="Nat. Genet.">
        <title>The genome of the cucumber, Cucumis sativus L.</title>
        <authorList>
            <person name="Huang S."/>
            <person name="Li R."/>
            <person name="Zhang Z."/>
            <person name="Li L."/>
            <person name="Gu X."/>
            <person name="Fan W."/>
            <person name="Lucas W.J."/>
            <person name="Wang X."/>
            <person name="Xie B."/>
            <person name="Ni P."/>
            <person name="Ren Y."/>
            <person name="Zhu H."/>
            <person name="Li J."/>
            <person name="Lin K."/>
            <person name="Jin W."/>
            <person name="Fei Z."/>
            <person name="Li G."/>
            <person name="Staub J."/>
            <person name="Kilian A."/>
            <person name="van der Vossen E.A."/>
            <person name="Wu Y."/>
            <person name="Guo J."/>
            <person name="He J."/>
            <person name="Jia Z."/>
            <person name="Ren Y."/>
            <person name="Tian G."/>
            <person name="Lu Y."/>
            <person name="Ruan J."/>
            <person name="Qian W."/>
            <person name="Wang M."/>
            <person name="Huang Q."/>
            <person name="Li B."/>
            <person name="Xuan Z."/>
            <person name="Cao J."/>
            <person name="Asan"/>
            <person name="Wu Z."/>
            <person name="Zhang J."/>
            <person name="Cai Q."/>
            <person name="Bai Y."/>
            <person name="Zhao B."/>
            <person name="Han Y."/>
            <person name="Li Y."/>
            <person name="Li X."/>
            <person name="Wang S."/>
            <person name="Shi Q."/>
            <person name="Liu S."/>
            <person name="Cho W.K."/>
            <person name="Kim J.Y."/>
            <person name="Xu Y."/>
            <person name="Heller-Uszynska K."/>
            <person name="Miao H."/>
            <person name="Cheng Z."/>
            <person name="Zhang S."/>
            <person name="Wu J."/>
            <person name="Yang Y."/>
            <person name="Kang H."/>
            <person name="Li M."/>
            <person name="Liang H."/>
            <person name="Ren X."/>
            <person name="Shi Z."/>
            <person name="Wen M."/>
            <person name="Jian M."/>
            <person name="Yang H."/>
            <person name="Zhang G."/>
            <person name="Yang Z."/>
            <person name="Chen R."/>
            <person name="Liu S."/>
            <person name="Li J."/>
            <person name="Ma L."/>
            <person name="Liu H."/>
            <person name="Zhou Y."/>
            <person name="Zhao J."/>
            <person name="Fang X."/>
            <person name="Li G."/>
            <person name="Fang L."/>
            <person name="Li Y."/>
            <person name="Liu D."/>
            <person name="Zheng H."/>
            <person name="Zhang Y."/>
            <person name="Qin N."/>
            <person name="Li Z."/>
            <person name="Yang G."/>
            <person name="Yang S."/>
            <person name="Bolund L."/>
            <person name="Kristiansen K."/>
            <person name="Zheng H."/>
            <person name="Li S."/>
            <person name="Zhang X."/>
            <person name="Yang H."/>
            <person name="Wang J."/>
            <person name="Sun R."/>
            <person name="Zhang B."/>
            <person name="Jiang S."/>
            <person name="Wang J."/>
            <person name="Du Y."/>
            <person name="Li S."/>
        </authorList>
    </citation>
    <scope>NUCLEOTIDE SEQUENCE [LARGE SCALE GENOMIC DNA]</scope>
    <source>
        <strain evidence="3">cv. 9930</strain>
    </source>
</reference>